<dbReference type="GO" id="GO:0031405">
    <property type="term" value="F:lipoic acid binding"/>
    <property type="evidence" value="ECO:0007669"/>
    <property type="project" value="TreeGrafter"/>
</dbReference>
<evidence type="ECO:0000313" key="13">
    <source>
        <dbReference type="Proteomes" id="UP000238701"/>
    </source>
</evidence>
<dbReference type="GO" id="GO:0004742">
    <property type="term" value="F:dihydrolipoyllysine-residue acetyltransferase activity"/>
    <property type="evidence" value="ECO:0007669"/>
    <property type="project" value="UniProtKB-EC"/>
</dbReference>
<feature type="domain" description="Lipoyl-binding" evidence="10">
    <location>
        <begin position="133"/>
        <end position="208"/>
    </location>
</feature>
<dbReference type="SUPFAM" id="SSF52777">
    <property type="entry name" value="CoA-dependent acyltransferases"/>
    <property type="match status" value="1"/>
</dbReference>
<evidence type="ECO:0000259" key="10">
    <source>
        <dbReference type="PROSITE" id="PS50968"/>
    </source>
</evidence>
<dbReference type="InterPro" id="IPR000089">
    <property type="entry name" value="Biotin_lipoyl"/>
</dbReference>
<dbReference type="Gene3D" id="2.40.50.100">
    <property type="match status" value="2"/>
</dbReference>
<dbReference type="InterPro" id="IPR001078">
    <property type="entry name" value="2-oxoacid_DH_actylTfrase"/>
</dbReference>
<evidence type="ECO:0000256" key="4">
    <source>
        <dbReference type="ARBA" id="ARBA00022679"/>
    </source>
</evidence>
<dbReference type="InterPro" id="IPR004167">
    <property type="entry name" value="PSBD"/>
</dbReference>
<evidence type="ECO:0000256" key="7">
    <source>
        <dbReference type="ARBA" id="ARBA00025211"/>
    </source>
</evidence>
<dbReference type="PROSITE" id="PS51826">
    <property type="entry name" value="PSBD"/>
    <property type="match status" value="1"/>
</dbReference>
<comment type="similarity">
    <text evidence="2 9">Belongs to the 2-oxoacid dehydrogenase family.</text>
</comment>
<dbReference type="PROSITE" id="PS50968">
    <property type="entry name" value="BIOTINYL_LIPOYL"/>
    <property type="match status" value="2"/>
</dbReference>
<organism evidence="12 13">
    <name type="scientific">Candidatus Sulfotelmatobacter kueseliae</name>
    <dbReference type="NCBI Taxonomy" id="2042962"/>
    <lineage>
        <taxon>Bacteria</taxon>
        <taxon>Pseudomonadati</taxon>
        <taxon>Acidobacteriota</taxon>
        <taxon>Terriglobia</taxon>
        <taxon>Terriglobales</taxon>
        <taxon>Candidatus Korobacteraceae</taxon>
        <taxon>Candidatus Sulfotelmatobacter</taxon>
    </lineage>
</organism>
<gene>
    <name evidence="12" type="primary">aceF</name>
    <name evidence="12" type="ORF">SBA1_470008</name>
</gene>
<dbReference type="InterPro" id="IPR003016">
    <property type="entry name" value="2-oxoA_DH_lipoyl-BS"/>
</dbReference>
<dbReference type="EC" id="2.3.1.-" evidence="9"/>
<accession>A0A2U3KSZ0</accession>
<evidence type="ECO:0000256" key="2">
    <source>
        <dbReference type="ARBA" id="ARBA00007317"/>
    </source>
</evidence>
<dbReference type="Gene3D" id="4.10.320.10">
    <property type="entry name" value="E3-binding domain"/>
    <property type="match status" value="1"/>
</dbReference>
<dbReference type="GO" id="GO:0005737">
    <property type="term" value="C:cytoplasm"/>
    <property type="evidence" value="ECO:0007669"/>
    <property type="project" value="TreeGrafter"/>
</dbReference>
<dbReference type="FunFam" id="3.30.559.10:FF:000004">
    <property type="entry name" value="Acetyltransferase component of pyruvate dehydrogenase complex"/>
    <property type="match status" value="1"/>
</dbReference>
<dbReference type="PROSITE" id="PS00189">
    <property type="entry name" value="LIPOYL"/>
    <property type="match status" value="2"/>
</dbReference>
<comment type="subunit">
    <text evidence="3">Forms a 24-polypeptide structural core with octahedral symmetry.</text>
</comment>
<evidence type="ECO:0000256" key="9">
    <source>
        <dbReference type="RuleBase" id="RU003423"/>
    </source>
</evidence>
<dbReference type="InterPro" id="IPR036625">
    <property type="entry name" value="E3-bd_dom_sf"/>
</dbReference>
<feature type="domain" description="Peripheral subunit-binding (PSBD)" evidence="11">
    <location>
        <begin position="284"/>
        <end position="321"/>
    </location>
</feature>
<reference evidence="13" key="1">
    <citation type="submission" date="2018-02" db="EMBL/GenBank/DDBJ databases">
        <authorList>
            <person name="Hausmann B."/>
        </authorList>
    </citation>
    <scope>NUCLEOTIDE SEQUENCE [LARGE SCALE GENOMIC DNA]</scope>
    <source>
        <strain evidence="13">Peat soil MAG SbA1</strain>
    </source>
</reference>
<dbReference type="Gene3D" id="3.30.559.10">
    <property type="entry name" value="Chloramphenicol acetyltransferase-like domain"/>
    <property type="match status" value="1"/>
</dbReference>
<comment type="catalytic activity">
    <reaction evidence="8">
        <text>N(6)-[(R)-dihydrolipoyl]-L-lysyl-[protein] + acetyl-CoA = N(6)-[(R)-S(8)-acetyldihydrolipoyl]-L-lysyl-[protein] + CoA</text>
        <dbReference type="Rhea" id="RHEA:17017"/>
        <dbReference type="Rhea" id="RHEA-COMP:10475"/>
        <dbReference type="Rhea" id="RHEA-COMP:10478"/>
        <dbReference type="ChEBI" id="CHEBI:57287"/>
        <dbReference type="ChEBI" id="CHEBI:57288"/>
        <dbReference type="ChEBI" id="CHEBI:83100"/>
        <dbReference type="ChEBI" id="CHEBI:83111"/>
        <dbReference type="EC" id="2.3.1.12"/>
    </reaction>
</comment>
<dbReference type="SUPFAM" id="SSF51230">
    <property type="entry name" value="Single hybrid motif"/>
    <property type="match status" value="2"/>
</dbReference>
<keyword evidence="6 9" id="KW-0012">Acyltransferase</keyword>
<dbReference type="Pfam" id="PF00364">
    <property type="entry name" value="Biotin_lipoyl"/>
    <property type="match status" value="2"/>
</dbReference>
<keyword evidence="4 9" id="KW-0808">Transferase</keyword>
<comment type="cofactor">
    <cofactor evidence="1 9">
        <name>(R)-lipoate</name>
        <dbReference type="ChEBI" id="CHEBI:83088"/>
    </cofactor>
</comment>
<dbReference type="SUPFAM" id="SSF47005">
    <property type="entry name" value="Peripheral subunit-binding domain of 2-oxo acid dehydrogenase complex"/>
    <property type="match status" value="1"/>
</dbReference>
<dbReference type="CDD" id="cd06849">
    <property type="entry name" value="lipoyl_domain"/>
    <property type="match status" value="2"/>
</dbReference>
<dbReference type="PANTHER" id="PTHR43178">
    <property type="entry name" value="DIHYDROLIPOAMIDE ACETYLTRANSFERASE COMPONENT OF PYRUVATE DEHYDROGENASE COMPLEX"/>
    <property type="match status" value="1"/>
</dbReference>
<proteinExistence type="inferred from homology"/>
<feature type="domain" description="Lipoyl-binding" evidence="10">
    <location>
        <begin position="4"/>
        <end position="79"/>
    </location>
</feature>
<protein>
    <recommendedName>
        <fullName evidence="9">Dihydrolipoamide acetyltransferase component of pyruvate dehydrogenase complex</fullName>
        <ecNumber evidence="9">2.3.1.-</ecNumber>
    </recommendedName>
</protein>
<evidence type="ECO:0000259" key="11">
    <source>
        <dbReference type="PROSITE" id="PS51826"/>
    </source>
</evidence>
<sequence>MTQLIEFKLPELGENIEQGDLVRLMIAPGKTVSPGQSVMEIETDKAVVEVPSSVSGTVQEIRVKEGEKIKVGQVIFTVDGADAKAPAVRAAAAVATPVPQDPPPIALPGAPRVPARTPAVAAPGTASELASGSGEFRLPELGENISQGDLVRLMIAPGAKVSEGQPVMELETDKAVVEVPSSVSGIVKEVKVKEGEKIKVGQVIFTLEGGVPAQLEPSRARTAPVEHVSGQHGARLAFQAAIRAEGKTEEQALPPDQPLPAPLVFSMPVQLGKVAGTEQRQPIPAAPHVRRLAREVGVDIYEVKGTGPGGRISEDDVKAYAKSLLQAASAAAQAPPRATRLAAPPLPDFAKWGKIERVSIRGVRRKTAEHLAESWNTIPHVTQHDRADITELEQLRARFAPKAEEAGGKMTVTAIALKVCAAALKVFPQFNASIDIEKEEIVYKQYIHIGVAADTDRGLLVPVIRDVDKKNIVELAVELSQLSKKAREKKLTPAEMEGGTFTITNLGGIGGIGFTPIVNYPEVAILGISRSRMEPEWVQHKGGGKFEPRLILPLSLSYDHRLIDGADAARFLRWIAEAFEQPFLLSVQG</sequence>
<name>A0A2U3KSZ0_9BACT</name>
<dbReference type="PANTHER" id="PTHR43178:SF2">
    <property type="entry name" value="DIHYDROLIPOYLLYSINE-RESIDUE ACETYLTRANSFERASE COMPONENT OF PYRUVATE DEHYDROGENASE COMPLEX"/>
    <property type="match status" value="1"/>
</dbReference>
<evidence type="ECO:0000256" key="6">
    <source>
        <dbReference type="ARBA" id="ARBA00023315"/>
    </source>
</evidence>
<dbReference type="Pfam" id="PF02817">
    <property type="entry name" value="E3_binding"/>
    <property type="match status" value="1"/>
</dbReference>
<dbReference type="AlphaFoldDB" id="A0A2U3KSZ0"/>
<keyword evidence="5 9" id="KW-0450">Lipoyl</keyword>
<dbReference type="InterPro" id="IPR023213">
    <property type="entry name" value="CAT-like_dom_sf"/>
</dbReference>
<dbReference type="OrthoDB" id="9805770at2"/>
<evidence type="ECO:0000256" key="8">
    <source>
        <dbReference type="ARBA" id="ARBA00048370"/>
    </source>
</evidence>
<evidence type="ECO:0000313" key="12">
    <source>
        <dbReference type="EMBL" id="SPF42786.1"/>
    </source>
</evidence>
<evidence type="ECO:0000256" key="3">
    <source>
        <dbReference type="ARBA" id="ARBA00011484"/>
    </source>
</evidence>
<dbReference type="InterPro" id="IPR011053">
    <property type="entry name" value="Single_hybrid_motif"/>
</dbReference>
<dbReference type="Pfam" id="PF00198">
    <property type="entry name" value="2-oxoacid_dh"/>
    <property type="match status" value="1"/>
</dbReference>
<comment type="function">
    <text evidence="7">The pyruvate dehydrogenase complex catalyzes the overall conversion of pyruvate to acetyl-CoA and CO(2). It contains multiple copies of three enzymatic components: pyruvate dehydrogenase (E1), dihydrolipoamide acetyltransferase (E2) and lipoamide dehydrogenase (E3).</text>
</comment>
<dbReference type="Proteomes" id="UP000238701">
    <property type="component" value="Unassembled WGS sequence"/>
</dbReference>
<evidence type="ECO:0000256" key="1">
    <source>
        <dbReference type="ARBA" id="ARBA00001938"/>
    </source>
</evidence>
<dbReference type="InterPro" id="IPR050743">
    <property type="entry name" value="2-oxoacid_DH_E2_comp"/>
</dbReference>
<evidence type="ECO:0000256" key="5">
    <source>
        <dbReference type="ARBA" id="ARBA00022823"/>
    </source>
</evidence>
<dbReference type="EMBL" id="OMOD01000141">
    <property type="protein sequence ID" value="SPF42786.1"/>
    <property type="molecule type" value="Genomic_DNA"/>
</dbReference>